<keyword evidence="3" id="KW-1185">Reference proteome</keyword>
<name>L1MJV7_9CORY</name>
<feature type="compositionally biased region" description="Basic residues" evidence="1">
    <location>
        <begin position="1"/>
        <end position="10"/>
    </location>
</feature>
<dbReference type="EMBL" id="AMEM01000013">
    <property type="protein sequence ID" value="EKX91216.1"/>
    <property type="molecule type" value="Genomic_DNA"/>
</dbReference>
<dbReference type="Proteomes" id="UP000010445">
    <property type="component" value="Unassembled WGS sequence"/>
</dbReference>
<accession>L1MJV7</accession>
<sequence length="39" mass="4799">MRNHTKKHMSQYRNTSRSHEPTQSNSWPYPNVQKSVNWR</sequence>
<feature type="compositionally biased region" description="Polar residues" evidence="1">
    <location>
        <begin position="11"/>
        <end position="39"/>
    </location>
</feature>
<dbReference type="HOGENOM" id="CLU_3308116_0_0_11"/>
<protein>
    <submittedName>
        <fullName evidence="2">Uncharacterized protein</fullName>
    </submittedName>
</protein>
<reference evidence="2 3" key="1">
    <citation type="submission" date="2012-05" db="EMBL/GenBank/DDBJ databases">
        <authorList>
            <person name="Weinstock G."/>
            <person name="Sodergren E."/>
            <person name="Lobos E.A."/>
            <person name="Fulton L."/>
            <person name="Fulton R."/>
            <person name="Courtney L."/>
            <person name="Fronick C."/>
            <person name="O'Laughlin M."/>
            <person name="Godfrey J."/>
            <person name="Wilson R.M."/>
            <person name="Miner T."/>
            <person name="Farmer C."/>
            <person name="Delehaunty K."/>
            <person name="Cordes M."/>
            <person name="Minx P."/>
            <person name="Tomlinson C."/>
            <person name="Chen J."/>
            <person name="Wollam A."/>
            <person name="Pepin K.H."/>
            <person name="Bhonagiri V."/>
            <person name="Zhang X."/>
            <person name="Suruliraj S."/>
            <person name="Warren W."/>
            <person name="Mitreva M."/>
            <person name="Mardis E.R."/>
            <person name="Wilson R.K."/>
        </authorList>
    </citation>
    <scope>NUCLEOTIDE SEQUENCE [LARGE SCALE GENOMIC DNA]</scope>
    <source>
        <strain evidence="2 3">F0235</strain>
    </source>
</reference>
<dbReference type="STRING" id="1035195.HMPREF9997_00819"/>
<gene>
    <name evidence="2" type="ORF">HMPREF9997_00819</name>
</gene>
<feature type="region of interest" description="Disordered" evidence="1">
    <location>
        <begin position="1"/>
        <end position="39"/>
    </location>
</feature>
<evidence type="ECO:0000313" key="2">
    <source>
        <dbReference type="EMBL" id="EKX91216.1"/>
    </source>
</evidence>
<proteinExistence type="predicted"/>
<evidence type="ECO:0000256" key="1">
    <source>
        <dbReference type="SAM" id="MobiDB-lite"/>
    </source>
</evidence>
<organism evidence="2 3">
    <name type="scientific">Corynebacterium durum F0235</name>
    <dbReference type="NCBI Taxonomy" id="1035195"/>
    <lineage>
        <taxon>Bacteria</taxon>
        <taxon>Bacillati</taxon>
        <taxon>Actinomycetota</taxon>
        <taxon>Actinomycetes</taxon>
        <taxon>Mycobacteriales</taxon>
        <taxon>Corynebacteriaceae</taxon>
        <taxon>Corynebacterium</taxon>
    </lineage>
</organism>
<dbReference type="AlphaFoldDB" id="L1MJV7"/>
<comment type="caution">
    <text evidence="2">The sequence shown here is derived from an EMBL/GenBank/DDBJ whole genome shotgun (WGS) entry which is preliminary data.</text>
</comment>
<evidence type="ECO:0000313" key="3">
    <source>
        <dbReference type="Proteomes" id="UP000010445"/>
    </source>
</evidence>